<dbReference type="Pfam" id="PF06075">
    <property type="entry name" value="DUF936"/>
    <property type="match status" value="1"/>
</dbReference>
<accession>A0AAV1ALR5</accession>
<feature type="domain" description="DUF6857" evidence="3">
    <location>
        <begin position="390"/>
        <end position="674"/>
    </location>
</feature>
<name>A0AAV1ALR5_VICFA</name>
<dbReference type="PANTHER" id="PTHR31928:SF3">
    <property type="entry name" value="EXPRESSED PROTEIN"/>
    <property type="match status" value="1"/>
</dbReference>
<dbReference type="InterPro" id="IPR048297">
    <property type="entry name" value="DUF936_dom_pln"/>
</dbReference>
<keyword evidence="5" id="KW-1185">Reference proteome</keyword>
<evidence type="ECO:0000313" key="5">
    <source>
        <dbReference type="Proteomes" id="UP001157006"/>
    </source>
</evidence>
<proteinExistence type="predicted"/>
<evidence type="ECO:0000259" key="3">
    <source>
        <dbReference type="Pfam" id="PF21647"/>
    </source>
</evidence>
<evidence type="ECO:0000313" key="4">
    <source>
        <dbReference type="EMBL" id="CAI8610213.1"/>
    </source>
</evidence>
<gene>
    <name evidence="4" type="ORF">VFH_IV170920</name>
</gene>
<reference evidence="4 5" key="1">
    <citation type="submission" date="2023-01" db="EMBL/GenBank/DDBJ databases">
        <authorList>
            <person name="Kreplak J."/>
        </authorList>
    </citation>
    <scope>NUCLEOTIDE SEQUENCE [LARGE SCALE GENOMIC DNA]</scope>
</reference>
<organism evidence="4 5">
    <name type="scientific">Vicia faba</name>
    <name type="common">Broad bean</name>
    <name type="synonym">Faba vulgaris</name>
    <dbReference type="NCBI Taxonomy" id="3906"/>
    <lineage>
        <taxon>Eukaryota</taxon>
        <taxon>Viridiplantae</taxon>
        <taxon>Streptophyta</taxon>
        <taxon>Embryophyta</taxon>
        <taxon>Tracheophyta</taxon>
        <taxon>Spermatophyta</taxon>
        <taxon>Magnoliopsida</taxon>
        <taxon>eudicotyledons</taxon>
        <taxon>Gunneridae</taxon>
        <taxon>Pentapetalae</taxon>
        <taxon>rosids</taxon>
        <taxon>fabids</taxon>
        <taxon>Fabales</taxon>
        <taxon>Fabaceae</taxon>
        <taxon>Papilionoideae</taxon>
        <taxon>50 kb inversion clade</taxon>
        <taxon>NPAAA clade</taxon>
        <taxon>Hologalegina</taxon>
        <taxon>IRL clade</taxon>
        <taxon>Fabeae</taxon>
        <taxon>Vicia</taxon>
    </lineage>
</organism>
<dbReference type="InterPro" id="IPR049172">
    <property type="entry name" value="DUF6857_pln"/>
</dbReference>
<feature type="compositionally biased region" description="Polar residues" evidence="1">
    <location>
        <begin position="254"/>
        <end position="264"/>
    </location>
</feature>
<protein>
    <submittedName>
        <fullName evidence="4">Uncharacterized protein</fullName>
    </submittedName>
</protein>
<feature type="compositionally biased region" description="Basic and acidic residues" evidence="1">
    <location>
        <begin position="234"/>
        <end position="243"/>
    </location>
</feature>
<feature type="compositionally biased region" description="Polar residues" evidence="1">
    <location>
        <begin position="184"/>
        <end position="198"/>
    </location>
</feature>
<feature type="region of interest" description="Disordered" evidence="1">
    <location>
        <begin position="130"/>
        <end position="292"/>
    </location>
</feature>
<dbReference type="Proteomes" id="UP001157006">
    <property type="component" value="Chromosome 4"/>
</dbReference>
<dbReference type="Pfam" id="PF21647">
    <property type="entry name" value="DUF6857"/>
    <property type="match status" value="1"/>
</dbReference>
<sequence>MASLTPGLVLKLLQAMNSDTRVTGDHRSPLLQLIGIVPALAGSDLFSNDGFYLNLSDSLNSTYVLLSHPDTELILSNRLQLGQFLYVDRFHFNTPLPTVSNIRPLTTRHPFVGSPEPLIARISQSSRHFSVQPLSDSDDPLSQYLSTNNTSLSPIPINQPHHHQKQPQPRKPLAQRDNLPPPQRFSSPATAKRSQSAGKFNKPSAERDPSPAGKAKRSSSPVPSKCLVPSLVSAREENRRVSREAAIIVPSRYRQPSPTARKQPSPNPRRASISPGRRLSGGIKFSPAIDSSGKKKIVTGISKISDALAGKTRKNWDEQNIEGGESNEKEKTRVDSNSIARTQAAMLRRLSDVKSQKSDNNDSDENTIVSSPLCCLETEKSKLSGLGITIHEKKWTDGSVPLDAVSSKLSRLAKDAMQRKALASAAAAAALEEANATECIIRNLSMFSDLCSVCKAKNPLPTIDRFFIIYEDVLRSIAVAKSVATGHNFEIFDDNIPTDQSKSLSLWVEAALATDLQIVSLLTETGTDTPSSLQKSLSKRQSLCTPKSHLNVNVLSSPHTSPSGGVWTRGNGMKETVELGTNLLSEMQMWFLLFVEESIEAGFKVFGDSGSGGKKALPLDGGSIAIVLSHLKRVNAWLDGVVSKGNHSLTDKIEKLKGKIYGFVIQHVGSTYDHSASHASS</sequence>
<dbReference type="PANTHER" id="PTHR31928">
    <property type="entry name" value="EXPRESSED PROTEIN"/>
    <property type="match status" value="1"/>
</dbReference>
<evidence type="ECO:0000259" key="2">
    <source>
        <dbReference type="Pfam" id="PF06075"/>
    </source>
</evidence>
<feature type="compositionally biased region" description="Polar residues" evidence="1">
    <location>
        <begin position="143"/>
        <end position="153"/>
    </location>
</feature>
<dbReference type="InterPro" id="IPR010341">
    <property type="entry name" value="DUF936_pln"/>
</dbReference>
<feature type="domain" description="DUF936" evidence="2">
    <location>
        <begin position="4"/>
        <end position="119"/>
    </location>
</feature>
<dbReference type="AlphaFoldDB" id="A0AAV1ALR5"/>
<dbReference type="EMBL" id="OX451739">
    <property type="protein sequence ID" value="CAI8610213.1"/>
    <property type="molecule type" value="Genomic_DNA"/>
</dbReference>
<evidence type="ECO:0000256" key="1">
    <source>
        <dbReference type="SAM" id="MobiDB-lite"/>
    </source>
</evidence>
<feature type="region of interest" description="Disordered" evidence="1">
    <location>
        <begin position="315"/>
        <end position="337"/>
    </location>
</feature>